<dbReference type="SUPFAM" id="SSF54160">
    <property type="entry name" value="Chromo domain-like"/>
    <property type="match status" value="1"/>
</dbReference>
<sequence>MVQRKNRAAVDLLVQWQDCSQEEAQWVPYEDFIKKFPHFDLETRSN</sequence>
<protein>
    <recommendedName>
        <fullName evidence="3">Chromo domain-containing protein</fullName>
    </recommendedName>
</protein>
<comment type="caution">
    <text evidence="1">The sequence shown here is derived from an EMBL/GenBank/DDBJ whole genome shotgun (WGS) entry which is preliminary data.</text>
</comment>
<dbReference type="EMBL" id="JANAVB010033815">
    <property type="protein sequence ID" value="KAJ6807860.1"/>
    <property type="molecule type" value="Genomic_DNA"/>
</dbReference>
<evidence type="ECO:0008006" key="3">
    <source>
        <dbReference type="Google" id="ProtNLM"/>
    </source>
</evidence>
<gene>
    <name evidence="1" type="ORF">M6B38_169585</name>
</gene>
<evidence type="ECO:0000313" key="1">
    <source>
        <dbReference type="EMBL" id="KAJ6807860.1"/>
    </source>
</evidence>
<proteinExistence type="predicted"/>
<reference evidence="1" key="1">
    <citation type="journal article" date="2023" name="GigaByte">
        <title>Genome assembly of the bearded iris, Iris pallida Lam.</title>
        <authorList>
            <person name="Bruccoleri R.E."/>
            <person name="Oakeley E.J."/>
            <person name="Faust A.M.E."/>
            <person name="Altorfer M."/>
            <person name="Dessus-Babus S."/>
            <person name="Burckhardt D."/>
            <person name="Oertli M."/>
            <person name="Naumann U."/>
            <person name="Petersen F."/>
            <person name="Wong J."/>
        </authorList>
    </citation>
    <scope>NUCLEOTIDE SEQUENCE</scope>
    <source>
        <strain evidence="1">GSM-AAB239-AS_SAM_17_03QT</strain>
    </source>
</reference>
<dbReference type="Proteomes" id="UP001140949">
    <property type="component" value="Unassembled WGS sequence"/>
</dbReference>
<evidence type="ECO:0000313" key="2">
    <source>
        <dbReference type="Proteomes" id="UP001140949"/>
    </source>
</evidence>
<accession>A0AAX6EUU8</accession>
<organism evidence="1 2">
    <name type="scientific">Iris pallida</name>
    <name type="common">Sweet iris</name>
    <dbReference type="NCBI Taxonomy" id="29817"/>
    <lineage>
        <taxon>Eukaryota</taxon>
        <taxon>Viridiplantae</taxon>
        <taxon>Streptophyta</taxon>
        <taxon>Embryophyta</taxon>
        <taxon>Tracheophyta</taxon>
        <taxon>Spermatophyta</taxon>
        <taxon>Magnoliopsida</taxon>
        <taxon>Liliopsida</taxon>
        <taxon>Asparagales</taxon>
        <taxon>Iridaceae</taxon>
        <taxon>Iridoideae</taxon>
        <taxon>Irideae</taxon>
        <taxon>Iris</taxon>
    </lineage>
</organism>
<keyword evidence="2" id="KW-1185">Reference proteome</keyword>
<reference evidence="1" key="2">
    <citation type="submission" date="2023-04" db="EMBL/GenBank/DDBJ databases">
        <authorList>
            <person name="Bruccoleri R.E."/>
            <person name="Oakeley E.J."/>
            <person name="Faust A.-M."/>
            <person name="Dessus-Babus S."/>
            <person name="Altorfer M."/>
            <person name="Burckhardt D."/>
            <person name="Oertli M."/>
            <person name="Naumann U."/>
            <person name="Petersen F."/>
            <person name="Wong J."/>
        </authorList>
    </citation>
    <scope>NUCLEOTIDE SEQUENCE</scope>
    <source>
        <strain evidence="1">GSM-AAB239-AS_SAM_17_03QT</strain>
        <tissue evidence="1">Leaf</tissue>
    </source>
</reference>
<dbReference type="AlphaFoldDB" id="A0AAX6EUU8"/>
<dbReference type="InterPro" id="IPR016197">
    <property type="entry name" value="Chromo-like_dom_sf"/>
</dbReference>
<name>A0AAX6EUU8_IRIPA</name>